<keyword evidence="3 4" id="KW-0408">Iron</keyword>
<keyword evidence="1 4" id="KW-0349">Heme</keyword>
<evidence type="ECO:0000256" key="1">
    <source>
        <dbReference type="ARBA" id="ARBA00022617"/>
    </source>
</evidence>
<organism evidence="7 8">
    <name type="scientific">Gemmatirosa kalamazoonensis</name>
    <dbReference type="NCBI Taxonomy" id="861299"/>
    <lineage>
        <taxon>Bacteria</taxon>
        <taxon>Pseudomonadati</taxon>
        <taxon>Gemmatimonadota</taxon>
        <taxon>Gemmatimonadia</taxon>
        <taxon>Gemmatimonadales</taxon>
        <taxon>Gemmatimonadaceae</taxon>
        <taxon>Gemmatirosa</taxon>
    </lineage>
</organism>
<gene>
    <name evidence="7" type="ORF">J421_1808</name>
</gene>
<dbReference type="AlphaFoldDB" id="W0RG91"/>
<evidence type="ECO:0000313" key="7">
    <source>
        <dbReference type="EMBL" id="AHG89345.1"/>
    </source>
</evidence>
<dbReference type="SUPFAM" id="SSF46626">
    <property type="entry name" value="Cytochrome c"/>
    <property type="match status" value="1"/>
</dbReference>
<dbReference type="EMBL" id="CP007128">
    <property type="protein sequence ID" value="AHG89345.1"/>
    <property type="molecule type" value="Genomic_DNA"/>
</dbReference>
<protein>
    <submittedName>
        <fullName evidence="7">Cytochrome c class I</fullName>
    </submittedName>
</protein>
<keyword evidence="8" id="KW-1185">Reference proteome</keyword>
<dbReference type="PROSITE" id="PS51007">
    <property type="entry name" value="CYTC"/>
    <property type="match status" value="1"/>
</dbReference>
<name>W0RG91_9BACT</name>
<accession>W0RG91</accession>
<feature type="domain" description="Cytochrome c" evidence="6">
    <location>
        <begin position="61"/>
        <end position="159"/>
    </location>
</feature>
<dbReference type="KEGG" id="gba:J421_1808"/>
<reference evidence="7 8" key="1">
    <citation type="journal article" date="2014" name="Genome Announc.">
        <title>Genome Sequence and Methylome of Soil Bacterium Gemmatirosa kalamazoonensis KBS708T, a Member of the Rarely Cultivated Gemmatimonadetes Phylum.</title>
        <authorList>
            <person name="Debruyn J.M."/>
            <person name="Radosevich M."/>
            <person name="Wommack K.E."/>
            <person name="Polson S.W."/>
            <person name="Hauser L.J."/>
            <person name="Fawaz M.N."/>
            <person name="Korlach J."/>
            <person name="Tsai Y.C."/>
        </authorList>
    </citation>
    <scope>NUCLEOTIDE SEQUENCE [LARGE SCALE GENOMIC DNA]</scope>
    <source>
        <strain evidence="7 8">KBS708</strain>
    </source>
</reference>
<dbReference type="PATRIC" id="fig|861299.3.peg.1839"/>
<dbReference type="PANTHER" id="PTHR35008">
    <property type="entry name" value="BLL4482 PROTEIN-RELATED"/>
    <property type="match status" value="1"/>
</dbReference>
<evidence type="ECO:0000256" key="3">
    <source>
        <dbReference type="ARBA" id="ARBA00023004"/>
    </source>
</evidence>
<dbReference type="HOGENOM" id="CLU_052974_1_1_0"/>
<dbReference type="Gene3D" id="1.10.760.10">
    <property type="entry name" value="Cytochrome c-like domain"/>
    <property type="match status" value="1"/>
</dbReference>
<dbReference type="InterPro" id="IPR051459">
    <property type="entry name" value="Cytochrome_c-type_DH"/>
</dbReference>
<dbReference type="InterPro" id="IPR036909">
    <property type="entry name" value="Cyt_c-like_dom_sf"/>
</dbReference>
<dbReference type="eggNOG" id="COG2010">
    <property type="taxonomic scope" value="Bacteria"/>
</dbReference>
<dbReference type="STRING" id="861299.J421_1808"/>
<evidence type="ECO:0000256" key="4">
    <source>
        <dbReference type="PROSITE-ProRule" id="PRU00433"/>
    </source>
</evidence>
<dbReference type="Pfam" id="PF00034">
    <property type="entry name" value="Cytochrom_C"/>
    <property type="match status" value="1"/>
</dbReference>
<dbReference type="GO" id="GO:0009055">
    <property type="term" value="F:electron transfer activity"/>
    <property type="evidence" value="ECO:0007669"/>
    <property type="project" value="InterPro"/>
</dbReference>
<dbReference type="OrthoDB" id="9779283at2"/>
<dbReference type="InterPro" id="IPR009056">
    <property type="entry name" value="Cyt_c-like_dom"/>
</dbReference>
<proteinExistence type="predicted"/>
<feature type="signal peptide" evidence="5">
    <location>
        <begin position="1"/>
        <end position="21"/>
    </location>
</feature>
<dbReference type="PANTHER" id="PTHR35008:SF8">
    <property type="entry name" value="ALCOHOL DEHYDROGENASE CYTOCHROME C SUBUNIT"/>
    <property type="match status" value="1"/>
</dbReference>
<dbReference type="InParanoid" id="W0RG91"/>
<feature type="chain" id="PRO_5004794950" evidence="5">
    <location>
        <begin position="22"/>
        <end position="195"/>
    </location>
</feature>
<sequence>MRARIVRHLAALAAVAPVACARDASPAAERYGVGRAATAQEVAAWDIDVDTTGHGLPAGRGTAAEGAQVYAAKCASCHGAKGEGQGAFPKLVQPAALDPVTRDSFPFDRDFKIAKTVGNYWPYATTLYDYVRHAMPYTQPGSLTPDETYAVVAYLLAENHVIPGDAVMDARSLPRVVMPARRHFVPDDRKGATVR</sequence>
<evidence type="ECO:0000313" key="8">
    <source>
        <dbReference type="Proteomes" id="UP000019151"/>
    </source>
</evidence>
<dbReference type="GO" id="GO:0020037">
    <property type="term" value="F:heme binding"/>
    <property type="evidence" value="ECO:0007669"/>
    <property type="project" value="InterPro"/>
</dbReference>
<keyword evidence="2 4" id="KW-0479">Metal-binding</keyword>
<dbReference type="RefSeq" id="WP_025410848.1">
    <property type="nucleotide sequence ID" value="NZ_CP007128.1"/>
</dbReference>
<dbReference type="Proteomes" id="UP000019151">
    <property type="component" value="Chromosome"/>
</dbReference>
<dbReference type="GO" id="GO:0046872">
    <property type="term" value="F:metal ion binding"/>
    <property type="evidence" value="ECO:0007669"/>
    <property type="project" value="UniProtKB-KW"/>
</dbReference>
<evidence type="ECO:0000256" key="5">
    <source>
        <dbReference type="SAM" id="SignalP"/>
    </source>
</evidence>
<evidence type="ECO:0000256" key="2">
    <source>
        <dbReference type="ARBA" id="ARBA00022723"/>
    </source>
</evidence>
<keyword evidence="5" id="KW-0732">Signal</keyword>
<evidence type="ECO:0000259" key="6">
    <source>
        <dbReference type="PROSITE" id="PS51007"/>
    </source>
</evidence>